<accession>A0ABT1DFR2</accession>
<proteinExistence type="predicted"/>
<comment type="caution">
    <text evidence="2">The sequence shown here is derived from an EMBL/GenBank/DDBJ whole genome shotgun (WGS) entry which is preliminary data.</text>
</comment>
<organism evidence="2 3">
    <name type="scientific">Siccirubricoccus soli</name>
    <dbReference type="NCBI Taxonomy" id="2899147"/>
    <lineage>
        <taxon>Bacteria</taxon>
        <taxon>Pseudomonadati</taxon>
        <taxon>Pseudomonadota</taxon>
        <taxon>Alphaproteobacteria</taxon>
        <taxon>Acetobacterales</taxon>
        <taxon>Roseomonadaceae</taxon>
        <taxon>Siccirubricoccus</taxon>
    </lineage>
</organism>
<dbReference type="Proteomes" id="UP001523392">
    <property type="component" value="Unassembled WGS sequence"/>
</dbReference>
<keyword evidence="1" id="KW-0732">Signal</keyword>
<sequence>ARPGQARRWRLGAGPGAALGAALAFASPAFAQLAVPGGEVRLDAGRGEGSAGGSTFSAPALDDIGLFDTPLARAGAWPSGPGSGGTAAGPGRAWAIEPSLGLTLTGTDNVRNTARDRRADGYLSLSPSIVAYGDTGRFQGRLTYTPSLRLHAEDTRSNRVDHRFFGSGQATLVEDLLYLDLFGNGSVSDVQGSAGNSAGIDGNRTVQTTVFQAAPYLVHRFGGDAVAQLGYSIRNVVQDGRSAFLPGSTTPYFKSEETTTQEVSATIRSGENFGPLALQAHGTGTTYSGTSALAGAHRYTGGVEARYALTRWFAPLVELGYEDQRYGGTRPFAIQGLTWAVGARLTPGPDSTILLRYGRHDGFESFNLNASMLLGTRTWLSARYTDQIGTAPQLAADLLSSARTDALGNLVDGYSGGRLVAPFGSGILAAQSAITRNRRGTLGVTQTWERDRLSLNLVFDERLPLSAARGTTAFAQKSLSLTFGWTRALDPETTGSAYATIGRSQREGASSSDFYTLRLRLNHMLTASLSGWAEYGFSYRGSDLSGGDTVQNLFIIGLRQFF</sequence>
<evidence type="ECO:0000256" key="1">
    <source>
        <dbReference type="SAM" id="SignalP"/>
    </source>
</evidence>
<dbReference type="RefSeq" id="WP_252956469.1">
    <property type="nucleotide sequence ID" value="NZ_JAFIRR010000229.1"/>
</dbReference>
<protein>
    <submittedName>
        <fullName evidence="2">TIGR03016 family PEP-CTERM system-associated outer membrane protein</fullName>
    </submittedName>
</protein>
<dbReference type="EMBL" id="JAFIRR010000229">
    <property type="protein sequence ID" value="MCO6419790.1"/>
    <property type="molecule type" value="Genomic_DNA"/>
</dbReference>
<feature type="chain" id="PRO_5045484322" evidence="1">
    <location>
        <begin position="32"/>
        <end position="562"/>
    </location>
</feature>
<feature type="non-terminal residue" evidence="2">
    <location>
        <position position="1"/>
    </location>
</feature>
<dbReference type="InterPro" id="IPR017467">
    <property type="entry name" value="CHP03016_PEP-CTERM"/>
</dbReference>
<keyword evidence="3" id="KW-1185">Reference proteome</keyword>
<name>A0ABT1DFR2_9PROT</name>
<reference evidence="2 3" key="1">
    <citation type="submission" date="2021-12" db="EMBL/GenBank/DDBJ databases">
        <title>Siccirubricoccus leaddurans sp. nov., a high concentration Zn2+ tolerance bacterium.</title>
        <authorList>
            <person name="Cao Y."/>
        </authorList>
    </citation>
    <scope>NUCLEOTIDE SEQUENCE [LARGE SCALE GENOMIC DNA]</scope>
    <source>
        <strain evidence="2 3">KC 17139</strain>
    </source>
</reference>
<dbReference type="NCBIfam" id="TIGR03016">
    <property type="entry name" value="pepcterm_hypo_1"/>
    <property type="match status" value="1"/>
</dbReference>
<evidence type="ECO:0000313" key="2">
    <source>
        <dbReference type="EMBL" id="MCO6419790.1"/>
    </source>
</evidence>
<gene>
    <name evidence="2" type="ORF">JYK14_27020</name>
</gene>
<evidence type="ECO:0000313" key="3">
    <source>
        <dbReference type="Proteomes" id="UP001523392"/>
    </source>
</evidence>
<feature type="signal peptide" evidence="1">
    <location>
        <begin position="1"/>
        <end position="31"/>
    </location>
</feature>